<dbReference type="InterPro" id="IPR050861">
    <property type="entry name" value="Dihydroxyacetone_Kinase"/>
</dbReference>
<feature type="binding site" evidence="12">
    <location>
        <begin position="56"/>
        <end position="59"/>
    </location>
    <ligand>
        <name>substrate</name>
    </ligand>
</feature>
<evidence type="ECO:0000256" key="13">
    <source>
        <dbReference type="SAM" id="MobiDB-lite"/>
    </source>
</evidence>
<evidence type="ECO:0000259" key="14">
    <source>
        <dbReference type="PROSITE" id="PS51480"/>
    </source>
</evidence>
<evidence type="ECO:0000313" key="17">
    <source>
        <dbReference type="Proteomes" id="UP000652219"/>
    </source>
</evidence>
<comment type="caution">
    <text evidence="16">The sequence shown here is derived from an EMBL/GenBank/DDBJ whole genome shotgun (WGS) entry which is preliminary data.</text>
</comment>
<feature type="region of interest" description="Disordered" evidence="13">
    <location>
        <begin position="359"/>
        <end position="379"/>
    </location>
</feature>
<feature type="active site" description="Tele-hemiaminal-histidine intermediate" evidence="11">
    <location>
        <position position="222"/>
    </location>
</feature>
<evidence type="ECO:0000256" key="6">
    <source>
        <dbReference type="ARBA" id="ARBA00022777"/>
    </source>
</evidence>
<dbReference type="NCBIfam" id="TIGR02361">
    <property type="entry name" value="dak_ATP"/>
    <property type="match status" value="1"/>
</dbReference>
<dbReference type="PROSITE" id="PS51480">
    <property type="entry name" value="DHAL"/>
    <property type="match status" value="1"/>
</dbReference>
<dbReference type="PANTHER" id="PTHR28629">
    <property type="entry name" value="TRIOKINASE/FMN CYCLASE"/>
    <property type="match status" value="1"/>
</dbReference>
<organism evidence="16 17">
    <name type="scientific">Colletotrichum sojae</name>
    <dbReference type="NCBI Taxonomy" id="2175907"/>
    <lineage>
        <taxon>Eukaryota</taxon>
        <taxon>Fungi</taxon>
        <taxon>Dikarya</taxon>
        <taxon>Ascomycota</taxon>
        <taxon>Pezizomycotina</taxon>
        <taxon>Sordariomycetes</taxon>
        <taxon>Hypocreomycetidae</taxon>
        <taxon>Glomerellales</taxon>
        <taxon>Glomerellaceae</taxon>
        <taxon>Colletotrichum</taxon>
        <taxon>Colletotrichum orchidearum species complex</taxon>
    </lineage>
</organism>
<reference evidence="16 17" key="1">
    <citation type="journal article" date="2020" name="Phytopathology">
        <title>Genome Sequence Resources of Colletotrichum truncatum, C. plurivorum, C. musicola, and C. sojae: Four Species Pathogenic to Soybean (Glycine max).</title>
        <authorList>
            <person name="Rogerio F."/>
            <person name="Boufleur T.R."/>
            <person name="Ciampi-Guillardi M."/>
            <person name="Sukno S.A."/>
            <person name="Thon M.R."/>
            <person name="Massola Junior N.S."/>
            <person name="Baroncelli R."/>
        </authorList>
    </citation>
    <scope>NUCLEOTIDE SEQUENCE [LARGE SCALE GENOMIC DNA]</scope>
    <source>
        <strain evidence="16 17">LFN0009</strain>
    </source>
</reference>
<dbReference type="Gene3D" id="1.25.40.340">
    <property type="match status" value="1"/>
</dbReference>
<proteinExistence type="inferred from homology"/>
<feature type="binding site" evidence="12">
    <location>
        <position position="112"/>
    </location>
    <ligand>
        <name>substrate</name>
    </ligand>
</feature>
<evidence type="ECO:0000256" key="12">
    <source>
        <dbReference type="PIRSR" id="PIRSR612734-2"/>
    </source>
</evidence>
<keyword evidence="8" id="KW-0067">ATP-binding</keyword>
<evidence type="ECO:0000256" key="9">
    <source>
        <dbReference type="ARBA" id="ARBA00047974"/>
    </source>
</evidence>
<evidence type="ECO:0000256" key="11">
    <source>
        <dbReference type="PIRSR" id="PIRSR612734-1"/>
    </source>
</evidence>
<evidence type="ECO:0000259" key="15">
    <source>
        <dbReference type="PROSITE" id="PS51481"/>
    </source>
</evidence>
<evidence type="ECO:0000256" key="3">
    <source>
        <dbReference type="ARBA" id="ARBA00008757"/>
    </source>
</evidence>
<keyword evidence="7" id="KW-0319">Glycerol metabolism</keyword>
<comment type="function">
    <text evidence="1">Catalyzes both the phosphorylation of dihydroxyacetone and of glyceraldehyde.</text>
</comment>
<accession>A0A8H6N2C5</accession>
<keyword evidence="6 16" id="KW-0418">Kinase</keyword>
<comment type="catalytic activity">
    <reaction evidence="9">
        <text>D-glyceraldehyde + ATP = D-glyceraldehyde 3-phosphate + ADP + H(+)</text>
        <dbReference type="Rhea" id="RHEA:13941"/>
        <dbReference type="ChEBI" id="CHEBI:15378"/>
        <dbReference type="ChEBI" id="CHEBI:17378"/>
        <dbReference type="ChEBI" id="CHEBI:30616"/>
        <dbReference type="ChEBI" id="CHEBI:59776"/>
        <dbReference type="ChEBI" id="CHEBI:456216"/>
        <dbReference type="EC" id="2.7.1.28"/>
    </reaction>
</comment>
<dbReference type="InterPro" id="IPR004007">
    <property type="entry name" value="DhaL_dom"/>
</dbReference>
<evidence type="ECO:0000256" key="1">
    <source>
        <dbReference type="ARBA" id="ARBA00003264"/>
    </source>
</evidence>
<dbReference type="InterPro" id="IPR036117">
    <property type="entry name" value="DhaL_dom_sf"/>
</dbReference>
<dbReference type="GO" id="GO:0004371">
    <property type="term" value="F:glycerone kinase activity"/>
    <property type="evidence" value="ECO:0007669"/>
    <property type="project" value="UniProtKB-EC"/>
</dbReference>
<dbReference type="SMART" id="SM01120">
    <property type="entry name" value="Dak2"/>
    <property type="match status" value="1"/>
</dbReference>
<dbReference type="GO" id="GO:0019588">
    <property type="term" value="P:anaerobic glycerol catabolic process"/>
    <property type="evidence" value="ECO:0007669"/>
    <property type="project" value="UniProtKB-UniPathway"/>
</dbReference>
<feature type="compositionally biased region" description="Polar residues" evidence="13">
    <location>
        <begin position="370"/>
        <end position="379"/>
    </location>
</feature>
<protein>
    <submittedName>
        <fullName evidence="16">Dihydroxyacetone kinase</fullName>
    </submittedName>
</protein>
<evidence type="ECO:0000256" key="7">
    <source>
        <dbReference type="ARBA" id="ARBA00022798"/>
    </source>
</evidence>
<dbReference type="FunFam" id="3.40.50.10440:FF:000001">
    <property type="entry name" value="Dihydroxyacetone kinase, DhaK subunit"/>
    <property type="match status" value="1"/>
</dbReference>
<dbReference type="Gene3D" id="3.40.50.10440">
    <property type="entry name" value="Dihydroxyacetone kinase, domain 1"/>
    <property type="match status" value="1"/>
</dbReference>
<dbReference type="EMBL" id="WIGN01000024">
    <property type="protein sequence ID" value="KAF6816961.1"/>
    <property type="molecule type" value="Genomic_DNA"/>
</dbReference>
<sequence>MATKHYFPDTAANTLVPRALRALVSANPHLVLNEAERVVANSRNDRSAVSIIGGGGSGHEPAWSGFVGEGLLSAVACGDIFASPSTKQVLEAMRLAPSDEGSILLITNYTGDRLHFGLAAERAKASGLSNNVVVLPATDDVSIGRSRSSRVGRRGMPGHIFTMKILSAAATEKYSFDKCVAIGRAVNDQTVSIGSALDHCHVPGRQFQSLDADACALGAGIHNEPAQQLLTPFPSVKDLVDSMLKLLCDPNDAERAFVTFESGDEVTLLINNYGGLSVLELGALMDEVQTQLASSWGIKPCRTLTGAFETSLNAPGFSISLVNISAAARQSKTTAGELLNLLDRPTTAVSWPNIIREDSQTSGDIVDPSADTNASTNAKSDVQIKVDPTLLESSVRSGCEKAIAAEPQLTKWDMVMGDGDCGEAVKGLCESLLRNLDNGVAKSGSVLSFLESTLQAVDDMGGTLGAILGILLSAYSSSLQASAQAEPAAAASPSATLYAKSLASAVESLKSHTAAREGDRTVMDVLLPFADKFAESGDFAAAVNVAAEKAEATRYLKARFGRATYVGDAAGQELPDPGAWALYEILSGMAKGLGIAAA</sequence>
<gene>
    <name evidence="16" type="ORF">CSOJ01_02658</name>
</gene>
<evidence type="ECO:0000313" key="16">
    <source>
        <dbReference type="EMBL" id="KAF6816961.1"/>
    </source>
</evidence>
<dbReference type="PANTHER" id="PTHR28629:SF1">
    <property type="entry name" value="YALI0F01606P"/>
    <property type="match status" value="1"/>
</dbReference>
<dbReference type="FunFam" id="3.30.1180.20:FF:000001">
    <property type="entry name" value="Dihydroxyacetone kinase 1"/>
    <property type="match status" value="1"/>
</dbReference>
<comment type="catalytic activity">
    <reaction evidence="10">
        <text>dihydroxyacetone + ATP = dihydroxyacetone phosphate + ADP + H(+)</text>
        <dbReference type="Rhea" id="RHEA:15773"/>
        <dbReference type="ChEBI" id="CHEBI:15378"/>
        <dbReference type="ChEBI" id="CHEBI:16016"/>
        <dbReference type="ChEBI" id="CHEBI:30616"/>
        <dbReference type="ChEBI" id="CHEBI:57642"/>
        <dbReference type="ChEBI" id="CHEBI:456216"/>
        <dbReference type="EC" id="2.7.1.29"/>
    </reaction>
</comment>
<name>A0A8H6N2C5_9PEZI</name>
<evidence type="ECO:0000256" key="10">
    <source>
        <dbReference type="ARBA" id="ARBA00048898"/>
    </source>
</evidence>
<dbReference type="InterPro" id="IPR012734">
    <property type="entry name" value="DhaK_ATP"/>
</dbReference>
<dbReference type="PROSITE" id="PS51481">
    <property type="entry name" value="DHAK"/>
    <property type="match status" value="1"/>
</dbReference>
<keyword evidence="4" id="KW-0808">Transferase</keyword>
<dbReference type="Pfam" id="PF02733">
    <property type="entry name" value="Dak1"/>
    <property type="match status" value="1"/>
</dbReference>
<dbReference type="SUPFAM" id="SSF82549">
    <property type="entry name" value="DAK1/DegV-like"/>
    <property type="match status" value="1"/>
</dbReference>
<evidence type="ECO:0000256" key="5">
    <source>
        <dbReference type="ARBA" id="ARBA00022741"/>
    </source>
</evidence>
<dbReference type="GO" id="GO:0005524">
    <property type="term" value="F:ATP binding"/>
    <property type="evidence" value="ECO:0007669"/>
    <property type="project" value="UniProtKB-KW"/>
</dbReference>
<dbReference type="Gene3D" id="3.30.1180.20">
    <property type="entry name" value="Dihydroxyacetone kinase, domain 2"/>
    <property type="match status" value="1"/>
</dbReference>
<evidence type="ECO:0000256" key="8">
    <source>
        <dbReference type="ARBA" id="ARBA00022840"/>
    </source>
</evidence>
<keyword evidence="5" id="KW-0547">Nucleotide-binding</keyword>
<dbReference type="InterPro" id="IPR004006">
    <property type="entry name" value="DhaK_dom"/>
</dbReference>
<dbReference type="UniPathway" id="UPA00617">
    <property type="reaction ID" value="UER00669"/>
</dbReference>
<keyword evidence="17" id="KW-1185">Reference proteome</keyword>
<dbReference type="SUPFAM" id="SSF101473">
    <property type="entry name" value="DhaL-like"/>
    <property type="match status" value="1"/>
</dbReference>
<dbReference type="Proteomes" id="UP000652219">
    <property type="component" value="Unassembled WGS sequence"/>
</dbReference>
<comment type="pathway">
    <text evidence="2">Polyol metabolism; glycerol fermentation; glycerone phosphate from glycerol (oxidative route): step 2/2.</text>
</comment>
<feature type="domain" description="DhaK" evidence="15">
    <location>
        <begin position="11"/>
        <end position="351"/>
    </location>
</feature>
<evidence type="ECO:0000256" key="4">
    <source>
        <dbReference type="ARBA" id="ARBA00022679"/>
    </source>
</evidence>
<dbReference type="GO" id="GO:0005829">
    <property type="term" value="C:cytosol"/>
    <property type="evidence" value="ECO:0007669"/>
    <property type="project" value="TreeGrafter"/>
</dbReference>
<feature type="domain" description="DhaL" evidence="14">
    <location>
        <begin position="389"/>
        <end position="591"/>
    </location>
</feature>
<dbReference type="Pfam" id="PF02734">
    <property type="entry name" value="Dak2"/>
    <property type="match status" value="1"/>
</dbReference>
<evidence type="ECO:0000256" key="2">
    <source>
        <dbReference type="ARBA" id="ARBA00004778"/>
    </source>
</evidence>
<dbReference type="GO" id="GO:0050354">
    <property type="term" value="F:triokinase activity"/>
    <property type="evidence" value="ECO:0007669"/>
    <property type="project" value="UniProtKB-EC"/>
</dbReference>
<dbReference type="AlphaFoldDB" id="A0A8H6N2C5"/>
<comment type="similarity">
    <text evidence="3">Belongs to the dihydroxyacetone kinase (DAK) family.</text>
</comment>